<feature type="transmembrane region" description="Helical" evidence="4">
    <location>
        <begin position="73"/>
        <end position="91"/>
    </location>
</feature>
<feature type="transmembrane region" description="Helical" evidence="4">
    <location>
        <begin position="194"/>
        <end position="217"/>
    </location>
</feature>
<feature type="transmembrane region" description="Helical" evidence="4">
    <location>
        <begin position="162"/>
        <end position="182"/>
    </location>
</feature>
<dbReference type="PROSITE" id="PS50125">
    <property type="entry name" value="GUANYLATE_CYCLASE_2"/>
    <property type="match status" value="1"/>
</dbReference>
<dbReference type="RefSeq" id="WP_304145515.1">
    <property type="nucleotide sequence ID" value="NZ_JAOAIE010000056.1"/>
</dbReference>
<dbReference type="CDD" id="cd07302">
    <property type="entry name" value="CHD"/>
    <property type="match status" value="1"/>
</dbReference>
<reference evidence="6" key="1">
    <citation type="journal article" date="2020" name="mSystems">
        <title>Genome- and Community-Level Interaction Insights into Carbon Utilization and Element Cycling Functions of Hydrothermarchaeota in Hydrothermal Sediment.</title>
        <authorList>
            <person name="Zhou Z."/>
            <person name="Liu Y."/>
            <person name="Xu W."/>
            <person name="Pan J."/>
            <person name="Luo Z.H."/>
            <person name="Li M."/>
        </authorList>
    </citation>
    <scope>NUCLEOTIDE SEQUENCE [LARGE SCALE GENOMIC DNA]</scope>
    <source>
        <strain evidence="6">SpSt-479</strain>
    </source>
</reference>
<dbReference type="GO" id="GO:0006171">
    <property type="term" value="P:cAMP biosynthetic process"/>
    <property type="evidence" value="ECO:0007669"/>
    <property type="project" value="TreeGrafter"/>
</dbReference>
<gene>
    <name evidence="6" type="ORF">ENS31_12770</name>
</gene>
<dbReference type="InterPro" id="IPR029787">
    <property type="entry name" value="Nucleotide_cyclase"/>
</dbReference>
<keyword evidence="2" id="KW-1003">Cell membrane</keyword>
<feature type="domain" description="Guanylate cyclase" evidence="5">
    <location>
        <begin position="269"/>
        <end position="398"/>
    </location>
</feature>
<evidence type="ECO:0000256" key="2">
    <source>
        <dbReference type="ARBA" id="ARBA00022475"/>
    </source>
</evidence>
<evidence type="ECO:0000256" key="3">
    <source>
        <dbReference type="ARBA" id="ARBA00023136"/>
    </source>
</evidence>
<dbReference type="Gene3D" id="3.30.70.1230">
    <property type="entry name" value="Nucleotide cyclase"/>
    <property type="match status" value="1"/>
</dbReference>
<evidence type="ECO:0000313" key="6">
    <source>
        <dbReference type="EMBL" id="HFI92382.1"/>
    </source>
</evidence>
<accession>A0A7V2ZLZ2</accession>
<keyword evidence="4" id="KW-1133">Transmembrane helix</keyword>
<dbReference type="PANTHER" id="PTHR43081">
    <property type="entry name" value="ADENYLATE CYCLASE, TERMINAL-DIFFERENTIATION SPECIFIC-RELATED"/>
    <property type="match status" value="1"/>
</dbReference>
<dbReference type="GO" id="GO:0035556">
    <property type="term" value="P:intracellular signal transduction"/>
    <property type="evidence" value="ECO:0007669"/>
    <property type="project" value="InterPro"/>
</dbReference>
<dbReference type="SUPFAM" id="SSF55073">
    <property type="entry name" value="Nucleotide cyclase"/>
    <property type="match status" value="1"/>
</dbReference>
<comment type="subcellular location">
    <subcellularLocation>
        <location evidence="1">Cell membrane</location>
        <topology evidence="1">Multi-pass membrane protein</topology>
    </subcellularLocation>
</comment>
<dbReference type="InterPro" id="IPR050697">
    <property type="entry name" value="Adenylyl/Guanylyl_Cyclase_3/4"/>
</dbReference>
<dbReference type="EMBL" id="DSUJ01000011">
    <property type="protein sequence ID" value="HFI92382.1"/>
    <property type="molecule type" value="Genomic_DNA"/>
</dbReference>
<dbReference type="AlphaFoldDB" id="A0A7V2ZLZ2"/>
<dbReference type="GO" id="GO:0004016">
    <property type="term" value="F:adenylate cyclase activity"/>
    <property type="evidence" value="ECO:0007669"/>
    <property type="project" value="UniProtKB-ARBA"/>
</dbReference>
<dbReference type="GO" id="GO:0005886">
    <property type="term" value="C:plasma membrane"/>
    <property type="evidence" value="ECO:0007669"/>
    <property type="project" value="UniProtKB-SubCell"/>
</dbReference>
<dbReference type="SMART" id="SM00044">
    <property type="entry name" value="CYCc"/>
    <property type="match status" value="1"/>
</dbReference>
<keyword evidence="3 4" id="KW-0472">Membrane</keyword>
<sequence length="446" mass="50470">MISSYKDFLLKGLLEKLGIDKKFPDEILIQELVASEKLRAKILAFVLTVMLVVIIIIGLVYSEEFKPTYSSTFVFLITAGMILFLLLRTIILNKVVKHWTRLGFAWFNFLRYVNIFLEISIPTIVLYSYSFFIPSVYPLLTPISSIYFIIIFLSALELDAHLSVFSGLTAAIEFTVLSLILLDTSDTINLSPVLSFFPMYLGKAVLLALSGFIAGMVTNQVKKILLRYIETREERNKIEHIFGQMVSKEIVEDILNNHTEIVSRIRFACIMFLDIRNFSLFAENKSPEEIIEYQNRVFAPLIEIVNKHKGIVTQIMGDGFMAIFGAPIEHENDCQLAVNAALEIHKTIKEKNDTGEIPSTKIGIGLNAGEIVTGNVGAENRKQYSVTGRAVIVAARLEQLNKEFNSELLISKTVYERVNLDGMKPVRHFQVKIKGQAEPIEVYQIL</sequence>
<dbReference type="InterPro" id="IPR001054">
    <property type="entry name" value="A/G_cyclase"/>
</dbReference>
<feature type="transmembrane region" description="Helical" evidence="4">
    <location>
        <begin position="112"/>
        <end position="130"/>
    </location>
</feature>
<feature type="transmembrane region" description="Helical" evidence="4">
    <location>
        <begin position="42"/>
        <end position="61"/>
    </location>
</feature>
<proteinExistence type="predicted"/>
<evidence type="ECO:0000256" key="1">
    <source>
        <dbReference type="ARBA" id="ARBA00004651"/>
    </source>
</evidence>
<evidence type="ECO:0000256" key="4">
    <source>
        <dbReference type="SAM" id="Phobius"/>
    </source>
</evidence>
<comment type="caution">
    <text evidence="6">The sequence shown here is derived from an EMBL/GenBank/DDBJ whole genome shotgun (WGS) entry which is preliminary data.</text>
</comment>
<dbReference type="PANTHER" id="PTHR43081:SF17">
    <property type="entry name" value="BLL5647 PROTEIN"/>
    <property type="match status" value="1"/>
</dbReference>
<evidence type="ECO:0000259" key="5">
    <source>
        <dbReference type="PROSITE" id="PS50125"/>
    </source>
</evidence>
<name>A0A7V2ZLZ2_9BACT</name>
<feature type="transmembrane region" description="Helical" evidence="4">
    <location>
        <begin position="136"/>
        <end position="155"/>
    </location>
</feature>
<dbReference type="Pfam" id="PF00211">
    <property type="entry name" value="Guanylate_cyc"/>
    <property type="match status" value="1"/>
</dbReference>
<protein>
    <submittedName>
        <fullName evidence="6">Adenylate/guanylate cyclase domain-containing protein</fullName>
    </submittedName>
</protein>
<keyword evidence="4" id="KW-0812">Transmembrane</keyword>
<organism evidence="6">
    <name type="scientific">Ignavibacterium album</name>
    <dbReference type="NCBI Taxonomy" id="591197"/>
    <lineage>
        <taxon>Bacteria</taxon>
        <taxon>Pseudomonadati</taxon>
        <taxon>Ignavibacteriota</taxon>
        <taxon>Ignavibacteria</taxon>
        <taxon>Ignavibacteriales</taxon>
        <taxon>Ignavibacteriaceae</taxon>
        <taxon>Ignavibacterium</taxon>
    </lineage>
</organism>